<accession>A0A8D7ZVM6</accession>
<feature type="compositionally biased region" description="Basic and acidic residues" evidence="1">
    <location>
        <begin position="14"/>
        <end position="23"/>
    </location>
</feature>
<organism evidence="2">
    <name type="scientific">Culex pipiens</name>
    <name type="common">House mosquito</name>
    <dbReference type="NCBI Taxonomy" id="7175"/>
    <lineage>
        <taxon>Eukaryota</taxon>
        <taxon>Metazoa</taxon>
        <taxon>Ecdysozoa</taxon>
        <taxon>Arthropoda</taxon>
        <taxon>Hexapoda</taxon>
        <taxon>Insecta</taxon>
        <taxon>Pterygota</taxon>
        <taxon>Neoptera</taxon>
        <taxon>Endopterygota</taxon>
        <taxon>Diptera</taxon>
        <taxon>Nematocera</taxon>
        <taxon>Culicoidea</taxon>
        <taxon>Culicidae</taxon>
        <taxon>Culicinae</taxon>
        <taxon>Culicini</taxon>
        <taxon>Culex</taxon>
        <taxon>Culex</taxon>
    </lineage>
</organism>
<sequence>MITGDCIGLVFSSRKKDWPEPKPKKWPSYCSIRPAEPDKKGGRAASTPSEYLHRHPTAHVPYSTCGRGQFQPGTLYLCPPLPFFIALFEKNIKLPCRQWNHQKQPLKDPRRSKNMRYGTTPKEPSTRSSS</sequence>
<proteinExistence type="predicted"/>
<reference evidence="2" key="1">
    <citation type="submission" date="2021-05" db="EMBL/GenBank/DDBJ databases">
        <authorList>
            <person name="Alioto T."/>
            <person name="Alioto T."/>
            <person name="Gomez Garrido J."/>
        </authorList>
    </citation>
    <scope>NUCLEOTIDE SEQUENCE</scope>
</reference>
<protein>
    <submittedName>
        <fullName evidence="2">(northern house mosquito) hypothetical protein</fullName>
    </submittedName>
</protein>
<evidence type="ECO:0000256" key="1">
    <source>
        <dbReference type="SAM" id="MobiDB-lite"/>
    </source>
</evidence>
<evidence type="ECO:0000313" key="2">
    <source>
        <dbReference type="EMBL" id="CAG6443616.1"/>
    </source>
</evidence>
<name>A0A8D7ZVM6_CULPI</name>
<feature type="region of interest" description="Disordered" evidence="1">
    <location>
        <begin position="99"/>
        <end position="130"/>
    </location>
</feature>
<dbReference type="EMBL" id="HBUE01000589">
    <property type="protein sequence ID" value="CAG6443618.1"/>
    <property type="molecule type" value="Transcribed_RNA"/>
</dbReference>
<feature type="region of interest" description="Disordered" evidence="1">
    <location>
        <begin position="14"/>
        <end position="52"/>
    </location>
</feature>
<dbReference type="AlphaFoldDB" id="A0A8D7ZVM6"/>
<dbReference type="EMBL" id="HBUE01000585">
    <property type="protein sequence ID" value="CAG6443616.1"/>
    <property type="molecule type" value="Transcribed_RNA"/>
</dbReference>